<evidence type="ECO:0000313" key="3">
    <source>
        <dbReference type="Proteomes" id="UP000178023"/>
    </source>
</evidence>
<comment type="caution">
    <text evidence="2">The sequence shown here is derived from an EMBL/GenBank/DDBJ whole genome shotgun (WGS) entry which is preliminary data.</text>
</comment>
<accession>A0A1F8F2D7</accession>
<dbReference type="EMBL" id="MGJL01000039">
    <property type="protein sequence ID" value="OGN06396.1"/>
    <property type="molecule type" value="Genomic_DNA"/>
</dbReference>
<name>A0A1F8F2D7_9BACT</name>
<evidence type="ECO:0000259" key="1">
    <source>
        <dbReference type="Pfam" id="PF09722"/>
    </source>
</evidence>
<protein>
    <recommendedName>
        <fullName evidence="1">Antitoxin Xre/MbcA/ParS-like toxin-binding domain-containing protein</fullName>
    </recommendedName>
</protein>
<dbReference type="AlphaFoldDB" id="A0A1F8F2D7"/>
<feature type="domain" description="Antitoxin Xre/MbcA/ParS-like toxin-binding" evidence="1">
    <location>
        <begin position="67"/>
        <end position="103"/>
    </location>
</feature>
<reference evidence="2 3" key="1">
    <citation type="journal article" date="2016" name="Nat. Commun.">
        <title>Thousands of microbial genomes shed light on interconnected biogeochemical processes in an aquifer system.</title>
        <authorList>
            <person name="Anantharaman K."/>
            <person name="Brown C.T."/>
            <person name="Hug L.A."/>
            <person name="Sharon I."/>
            <person name="Castelle C.J."/>
            <person name="Probst A.J."/>
            <person name="Thomas B.C."/>
            <person name="Singh A."/>
            <person name="Wilkins M.J."/>
            <person name="Karaoz U."/>
            <person name="Brodie E.L."/>
            <person name="Williams K.H."/>
            <person name="Hubbard S.S."/>
            <person name="Banfield J.F."/>
        </authorList>
    </citation>
    <scope>NUCLEOTIDE SEQUENCE [LARGE SCALE GENOMIC DNA]</scope>
</reference>
<dbReference type="Proteomes" id="UP000178023">
    <property type="component" value="Unassembled WGS sequence"/>
</dbReference>
<evidence type="ECO:0000313" key="2">
    <source>
        <dbReference type="EMBL" id="OGN06396.1"/>
    </source>
</evidence>
<dbReference type="Pfam" id="PF09722">
    <property type="entry name" value="Xre_MbcA_ParS_C"/>
    <property type="match status" value="1"/>
</dbReference>
<proteinExistence type="predicted"/>
<sequence length="119" mass="13525">MKNKTTYSQLGKTLGLTDEEFFLLNSAITDNYDIDIPDGEREESIGFRCLNDLMAHIKLLCETVDLLKEVFPDEKIARWFKAKNQLFGGRIPLEIAETQEGAQKLKSFANWLAGHNLCS</sequence>
<gene>
    <name evidence="2" type="ORF">A2750_04035</name>
</gene>
<dbReference type="InterPro" id="IPR024467">
    <property type="entry name" value="Xre/MbcA/ParS-like_toxin-bd"/>
</dbReference>
<organism evidence="2 3">
    <name type="scientific">Candidatus Yanofskybacteria bacterium RIFCSPHIGHO2_01_FULL_45_42</name>
    <dbReference type="NCBI Taxonomy" id="1802671"/>
    <lineage>
        <taxon>Bacteria</taxon>
        <taxon>Candidatus Yanofskyibacteriota</taxon>
    </lineage>
</organism>